<dbReference type="InterPro" id="IPR050350">
    <property type="entry name" value="Compl-Cell_Adhes-Reg"/>
</dbReference>
<feature type="chain" id="PRO_5040197265" description="Sushi domain-containing protein" evidence="9">
    <location>
        <begin position="20"/>
        <end position="617"/>
    </location>
</feature>
<protein>
    <recommendedName>
        <fullName evidence="10">Sushi domain-containing protein</fullName>
    </recommendedName>
</protein>
<keyword evidence="3" id="KW-0677">Repeat</keyword>
<evidence type="ECO:0000256" key="4">
    <source>
        <dbReference type="ARBA" id="ARBA00023157"/>
    </source>
</evidence>
<dbReference type="Gene3D" id="2.10.70.10">
    <property type="entry name" value="Complement Module, domain 1"/>
    <property type="match status" value="4"/>
</dbReference>
<feature type="transmembrane region" description="Helical" evidence="8">
    <location>
        <begin position="382"/>
        <end position="405"/>
    </location>
</feature>
<keyword evidence="4 6" id="KW-1015">Disulfide bond</keyword>
<organism evidence="11 12">
    <name type="scientific">Ceutorhynchus assimilis</name>
    <name type="common">cabbage seed weevil</name>
    <dbReference type="NCBI Taxonomy" id="467358"/>
    <lineage>
        <taxon>Eukaryota</taxon>
        <taxon>Metazoa</taxon>
        <taxon>Ecdysozoa</taxon>
        <taxon>Arthropoda</taxon>
        <taxon>Hexapoda</taxon>
        <taxon>Insecta</taxon>
        <taxon>Pterygota</taxon>
        <taxon>Neoptera</taxon>
        <taxon>Endopterygota</taxon>
        <taxon>Coleoptera</taxon>
        <taxon>Polyphaga</taxon>
        <taxon>Cucujiformia</taxon>
        <taxon>Curculionidae</taxon>
        <taxon>Ceutorhynchinae</taxon>
        <taxon>Ceutorhynchus</taxon>
    </lineage>
</organism>
<feature type="disulfide bond" evidence="6">
    <location>
        <begin position="168"/>
        <end position="211"/>
    </location>
</feature>
<keyword evidence="2 9" id="KW-0732">Signal</keyword>
<feature type="compositionally biased region" description="Polar residues" evidence="7">
    <location>
        <begin position="495"/>
        <end position="512"/>
    </location>
</feature>
<feature type="compositionally biased region" description="Polar residues" evidence="7">
    <location>
        <begin position="520"/>
        <end position="537"/>
    </location>
</feature>
<dbReference type="FunFam" id="2.10.70.10:FF:000014">
    <property type="entry name" value="Membrane cofactor protein"/>
    <property type="match status" value="1"/>
</dbReference>
<dbReference type="SUPFAM" id="SSF57535">
    <property type="entry name" value="Complement control module/SCR domain"/>
    <property type="match status" value="4"/>
</dbReference>
<evidence type="ECO:0000256" key="7">
    <source>
        <dbReference type="SAM" id="MobiDB-lite"/>
    </source>
</evidence>
<feature type="domain" description="Sushi" evidence="10">
    <location>
        <begin position="92"/>
        <end position="161"/>
    </location>
</feature>
<dbReference type="PANTHER" id="PTHR19325:SF560">
    <property type="entry name" value="SUSHI, VON WILLEBRAND FACTOR TYPE A, EGF AND PENTRAXIN DOMAIN-CONTAINING PROTEIN 1"/>
    <property type="match status" value="1"/>
</dbReference>
<evidence type="ECO:0000256" key="3">
    <source>
        <dbReference type="ARBA" id="ARBA00022737"/>
    </source>
</evidence>
<evidence type="ECO:0000256" key="9">
    <source>
        <dbReference type="SAM" id="SignalP"/>
    </source>
</evidence>
<dbReference type="InterPro" id="IPR000436">
    <property type="entry name" value="Sushi_SCR_CCP_dom"/>
</dbReference>
<evidence type="ECO:0000256" key="2">
    <source>
        <dbReference type="ARBA" id="ARBA00022729"/>
    </source>
</evidence>
<evidence type="ECO:0000256" key="5">
    <source>
        <dbReference type="ARBA" id="ARBA00023180"/>
    </source>
</evidence>
<keyword evidence="8" id="KW-1133">Transmembrane helix</keyword>
<feature type="domain" description="Sushi" evidence="10">
    <location>
        <begin position="234"/>
        <end position="296"/>
    </location>
</feature>
<dbReference type="PANTHER" id="PTHR19325">
    <property type="entry name" value="COMPLEMENT COMPONENT-RELATED SUSHI DOMAIN-CONTAINING"/>
    <property type="match status" value="1"/>
</dbReference>
<keyword evidence="8" id="KW-0812">Transmembrane</keyword>
<evidence type="ECO:0000256" key="6">
    <source>
        <dbReference type="PROSITE-ProRule" id="PRU00302"/>
    </source>
</evidence>
<dbReference type="Proteomes" id="UP001152799">
    <property type="component" value="Chromosome 2"/>
</dbReference>
<accession>A0A9N9MLK8</accession>
<dbReference type="Pfam" id="PF00084">
    <property type="entry name" value="Sushi"/>
    <property type="match status" value="3"/>
</dbReference>
<dbReference type="InterPro" id="IPR035976">
    <property type="entry name" value="Sushi/SCR/CCP_sf"/>
</dbReference>
<evidence type="ECO:0000259" key="10">
    <source>
        <dbReference type="PROSITE" id="PS50923"/>
    </source>
</evidence>
<keyword evidence="8" id="KW-0472">Membrane</keyword>
<keyword evidence="1 6" id="KW-0768">Sushi</keyword>
<dbReference type="CDD" id="cd00033">
    <property type="entry name" value="CCP"/>
    <property type="match status" value="4"/>
</dbReference>
<dbReference type="OrthoDB" id="6127264at2759"/>
<dbReference type="PROSITE" id="PS50923">
    <property type="entry name" value="SUSHI"/>
    <property type="match status" value="4"/>
</dbReference>
<feature type="region of interest" description="Disordered" evidence="7">
    <location>
        <begin position="495"/>
        <end position="537"/>
    </location>
</feature>
<dbReference type="AlphaFoldDB" id="A0A9N9MLK8"/>
<dbReference type="SMART" id="SM00032">
    <property type="entry name" value="CCP"/>
    <property type="match status" value="4"/>
</dbReference>
<feature type="disulfide bond" evidence="6">
    <location>
        <begin position="197"/>
        <end position="224"/>
    </location>
</feature>
<sequence length="617" mass="67645">MLNSNCKILLLLTVTIVNCEPPITVSPSCAPSNPQIENGDVILNQNHQKQIATATVTCHENYTLIGQNLVLLQCVSNQWKFVYGQEFPKCERRCPPPPFLEHGETGLEKQYVDLYKPSNTYSEGTIARYTCKDGYQLEPATEASRICQKGSWTGKNLFCKASDEMSYCTRPPMVENGFMEPSEYAPISVGQEIVYQCLSGYRMVGSERIRCSNDGVWVPDVPSCHKESDFFPTSECASRPLLNPKLHSRIEITSISSDAVEVGCQVNYQNYLALCQTSKFYCKHGKWVGMYPRCVEARTCKPPPTIAYAVAVNHNFDTTYTDGIPFYPINEQMRYECLKGYVIDGSAVITCQPNGCWEPTEFWPTCVRTKESFFIELNDINAILISSAIGAGVLGILLFACLLAACKKRRALTRAVSALPATSGGGATEIVNDHAVLLQHPDRLALIAFADGVQNSQATSLPSYDEATRDGRSTLIQVSRLQIQRPHWPNLTVCRTSARTRGSPNNNDATSGNHRHGSFASHTPSMRSNGESMGSTETVTISEGSTNVTLDTASSHSALSQNSQNPSCRVHCGSLASFDGCSVANNTEGIPLLEENELEDANLADNVSCQMSTHSAN</sequence>
<keyword evidence="12" id="KW-1185">Reference proteome</keyword>
<proteinExistence type="predicted"/>
<evidence type="ECO:0000256" key="8">
    <source>
        <dbReference type="SAM" id="Phobius"/>
    </source>
</evidence>
<dbReference type="EMBL" id="OU892278">
    <property type="protein sequence ID" value="CAG9765550.1"/>
    <property type="molecule type" value="Genomic_DNA"/>
</dbReference>
<gene>
    <name evidence="11" type="ORF">CEUTPL_LOCUS6155</name>
</gene>
<feature type="domain" description="Sushi" evidence="10">
    <location>
        <begin position="298"/>
        <end position="368"/>
    </location>
</feature>
<feature type="signal peptide" evidence="9">
    <location>
        <begin position="1"/>
        <end position="19"/>
    </location>
</feature>
<reference evidence="11" key="1">
    <citation type="submission" date="2022-01" db="EMBL/GenBank/DDBJ databases">
        <authorList>
            <person name="King R."/>
        </authorList>
    </citation>
    <scope>NUCLEOTIDE SEQUENCE</scope>
</reference>
<evidence type="ECO:0000313" key="12">
    <source>
        <dbReference type="Proteomes" id="UP001152799"/>
    </source>
</evidence>
<feature type="domain" description="Sushi" evidence="10">
    <location>
        <begin position="166"/>
        <end position="226"/>
    </location>
</feature>
<evidence type="ECO:0000256" key="1">
    <source>
        <dbReference type="ARBA" id="ARBA00022659"/>
    </source>
</evidence>
<keyword evidence="5" id="KW-0325">Glycoprotein</keyword>
<evidence type="ECO:0000313" key="11">
    <source>
        <dbReference type="EMBL" id="CAG9765550.1"/>
    </source>
</evidence>
<name>A0A9N9MLK8_9CUCU</name>
<comment type="caution">
    <text evidence="6">Lacks conserved residue(s) required for the propagation of feature annotation.</text>
</comment>